<name>A0A1B1A409_9RHOB</name>
<protein>
    <submittedName>
        <fullName evidence="6">TetR family transcriptional regulator</fullName>
    </submittedName>
</protein>
<feature type="domain" description="HTH tetR-type" evidence="5">
    <location>
        <begin position="15"/>
        <end position="75"/>
    </location>
</feature>
<accession>A0A1B1A409</accession>
<dbReference type="InterPro" id="IPR050109">
    <property type="entry name" value="HTH-type_TetR-like_transc_reg"/>
</dbReference>
<sequence>MQEKSKSTPNAKRRALMRARLMAAARALFVEKGYAEASTPEIVRAAGATRGALYHHFEDKQALFRAVVEAEAEAVSTAIDTAGTQADETQALAAGSRAFFAAMQSEGRAQLLLIDGPAVLGAMEMDRIDAGGGRAALRAGLAAAQPSLSDPELEARALVLSAAFDRAALAIAQGQGRADIFEDAMSALLRTTLM</sequence>
<dbReference type="PRINTS" id="PR00455">
    <property type="entry name" value="HTHTETR"/>
</dbReference>
<dbReference type="InterPro" id="IPR049484">
    <property type="entry name" value="Rv0078-like_C"/>
</dbReference>
<dbReference type="Proteomes" id="UP000013243">
    <property type="component" value="Chromosome"/>
</dbReference>
<evidence type="ECO:0000256" key="1">
    <source>
        <dbReference type="ARBA" id="ARBA00023015"/>
    </source>
</evidence>
<keyword evidence="3" id="KW-0804">Transcription</keyword>
<evidence type="ECO:0000256" key="2">
    <source>
        <dbReference type="ARBA" id="ARBA00023125"/>
    </source>
</evidence>
<evidence type="ECO:0000256" key="3">
    <source>
        <dbReference type="ARBA" id="ARBA00023163"/>
    </source>
</evidence>
<evidence type="ECO:0000313" key="7">
    <source>
        <dbReference type="Proteomes" id="UP000013243"/>
    </source>
</evidence>
<dbReference type="PANTHER" id="PTHR30055:SF234">
    <property type="entry name" value="HTH-TYPE TRANSCRIPTIONAL REGULATOR BETI"/>
    <property type="match status" value="1"/>
</dbReference>
<dbReference type="PANTHER" id="PTHR30055">
    <property type="entry name" value="HTH-TYPE TRANSCRIPTIONAL REGULATOR RUTR"/>
    <property type="match status" value="1"/>
</dbReference>
<feature type="DNA-binding region" description="H-T-H motif" evidence="4">
    <location>
        <begin position="38"/>
        <end position="57"/>
    </location>
</feature>
<evidence type="ECO:0000313" key="6">
    <source>
        <dbReference type="EMBL" id="ANP41323.1"/>
    </source>
</evidence>
<dbReference type="PROSITE" id="PS01081">
    <property type="entry name" value="HTH_TETR_1"/>
    <property type="match status" value="1"/>
</dbReference>
<dbReference type="GO" id="GO:0003700">
    <property type="term" value="F:DNA-binding transcription factor activity"/>
    <property type="evidence" value="ECO:0007669"/>
    <property type="project" value="TreeGrafter"/>
</dbReference>
<dbReference type="Pfam" id="PF00440">
    <property type="entry name" value="TetR_N"/>
    <property type="match status" value="1"/>
</dbReference>
<dbReference type="PROSITE" id="PS50977">
    <property type="entry name" value="HTH_TETR_2"/>
    <property type="match status" value="1"/>
</dbReference>
<dbReference type="GO" id="GO:0000976">
    <property type="term" value="F:transcription cis-regulatory region binding"/>
    <property type="evidence" value="ECO:0007669"/>
    <property type="project" value="TreeGrafter"/>
</dbReference>
<dbReference type="GeneID" id="28250396"/>
<gene>
    <name evidence="6" type="ORF">K529_011150</name>
</gene>
<dbReference type="RefSeq" id="WP_046002097.1">
    <property type="nucleotide sequence ID" value="NZ_CP015230.1"/>
</dbReference>
<dbReference type="EMBL" id="CP015230">
    <property type="protein sequence ID" value="ANP41323.1"/>
    <property type="molecule type" value="Genomic_DNA"/>
</dbReference>
<dbReference type="Gene3D" id="1.10.357.10">
    <property type="entry name" value="Tetracycline Repressor, domain 2"/>
    <property type="match status" value="1"/>
</dbReference>
<evidence type="ECO:0000259" key="5">
    <source>
        <dbReference type="PROSITE" id="PS50977"/>
    </source>
</evidence>
<keyword evidence="1" id="KW-0805">Transcription regulation</keyword>
<dbReference type="SUPFAM" id="SSF46689">
    <property type="entry name" value="Homeodomain-like"/>
    <property type="match status" value="1"/>
</dbReference>
<dbReference type="InterPro" id="IPR009057">
    <property type="entry name" value="Homeodomain-like_sf"/>
</dbReference>
<dbReference type="InterPro" id="IPR001647">
    <property type="entry name" value="HTH_TetR"/>
</dbReference>
<proteinExistence type="predicted"/>
<organism evidence="6 7">
    <name type="scientific">Tritonibacter mobilis F1926</name>
    <dbReference type="NCBI Taxonomy" id="1265309"/>
    <lineage>
        <taxon>Bacteria</taxon>
        <taxon>Pseudomonadati</taxon>
        <taxon>Pseudomonadota</taxon>
        <taxon>Alphaproteobacteria</taxon>
        <taxon>Rhodobacterales</taxon>
        <taxon>Paracoccaceae</taxon>
        <taxon>Tritonibacter</taxon>
    </lineage>
</organism>
<reference evidence="6 7" key="1">
    <citation type="journal article" date="2016" name="ISME J.">
        <title>Global occurrence and heterogeneity of the Roseobacter-clade species Ruegeria mobilis.</title>
        <authorList>
            <person name="Sonnenschein E."/>
            <person name="Gram L."/>
        </authorList>
    </citation>
    <scope>NUCLEOTIDE SEQUENCE [LARGE SCALE GENOMIC DNA]</scope>
    <source>
        <strain evidence="6 7">F1926</strain>
    </source>
</reference>
<dbReference type="InterPro" id="IPR023772">
    <property type="entry name" value="DNA-bd_HTH_TetR-type_CS"/>
</dbReference>
<dbReference type="OrthoDB" id="8478851at2"/>
<keyword evidence="2 4" id="KW-0238">DNA-binding</keyword>
<dbReference type="AlphaFoldDB" id="A0A1B1A409"/>
<dbReference type="STRING" id="1265309.K529_011150"/>
<evidence type="ECO:0000256" key="4">
    <source>
        <dbReference type="PROSITE-ProRule" id="PRU00335"/>
    </source>
</evidence>
<dbReference type="Pfam" id="PF21351">
    <property type="entry name" value="TetR_C_41"/>
    <property type="match status" value="1"/>
</dbReference>
<dbReference type="KEGG" id="rmb:K529_011150"/>